<dbReference type="GO" id="GO:0008218">
    <property type="term" value="P:bioluminescence"/>
    <property type="evidence" value="ECO:0007669"/>
    <property type="project" value="InterPro"/>
</dbReference>
<dbReference type="InterPro" id="IPR008670">
    <property type="entry name" value="CoA_reduct_LuxC"/>
</dbReference>
<dbReference type="OrthoDB" id="1522941at2"/>
<evidence type="ECO:0000313" key="3">
    <source>
        <dbReference type="Proteomes" id="UP000262142"/>
    </source>
</evidence>
<gene>
    <name evidence="2" type="ORF">SAMEA104719789_01636</name>
</gene>
<dbReference type="EMBL" id="UNSC01000008">
    <property type="protein sequence ID" value="SZD74178.1"/>
    <property type="molecule type" value="Genomic_DNA"/>
</dbReference>
<name>A0A383U3X6_9FLAO</name>
<protein>
    <submittedName>
        <fullName evidence="2">Acyl-CoA reductase (LuxC)</fullName>
    </submittedName>
</protein>
<reference evidence="2 3" key="1">
    <citation type="submission" date="2018-09" db="EMBL/GenBank/DDBJ databases">
        <authorList>
            <consortium name="Pathogen Informatics"/>
        </authorList>
    </citation>
    <scope>NUCLEOTIDE SEQUENCE [LARGE SCALE GENOMIC DNA]</scope>
    <source>
        <strain evidence="2 3">OH-22767</strain>
    </source>
</reference>
<organism evidence="2 3">
    <name type="scientific">Candidatus Ornithobacterium hominis</name>
    <dbReference type="NCBI Taxonomy" id="2497989"/>
    <lineage>
        <taxon>Bacteria</taxon>
        <taxon>Pseudomonadati</taxon>
        <taxon>Bacteroidota</taxon>
        <taxon>Flavobacteriia</taxon>
        <taxon>Flavobacteriales</taxon>
        <taxon>Weeksellaceae</taxon>
        <taxon>Ornithobacterium</taxon>
    </lineage>
</organism>
<keyword evidence="3" id="KW-1185">Reference proteome</keyword>
<dbReference type="GO" id="GO:0003995">
    <property type="term" value="F:acyl-CoA dehydrogenase activity"/>
    <property type="evidence" value="ECO:0007669"/>
    <property type="project" value="InterPro"/>
</dbReference>
<dbReference type="Pfam" id="PF05893">
    <property type="entry name" value="LuxC"/>
    <property type="match status" value="1"/>
</dbReference>
<evidence type="ECO:0000313" key="2">
    <source>
        <dbReference type="EMBL" id="SZD74178.1"/>
    </source>
</evidence>
<dbReference type="Proteomes" id="UP000262142">
    <property type="component" value="Unassembled WGS sequence"/>
</dbReference>
<dbReference type="AlphaFoldDB" id="A0A383U3X6"/>
<accession>A0A383U3X6</accession>
<sequence length="343" mass="40001">MQLEERIKIFSFLGQNLESFRTDLKQNQGDFFLKDLKNNMCLAEQINPWFTIDNQMYSFDYWSKTLTEENLKKWLKKLPKNTQPKKIGIICAGNIPMVGFHDILSVILSGNFASIKLSSKDNVLIPYFLDELSKIFKGLKNFYEFSPKIQEVDAVIATGSNNTARYFESYFKNIPHIIRRNRTSVAVFSGKETDADLVNFADDVFRYFGLGCRNVTQIFIPEGFDLNRIFKAFFSWKEIINHHKYANNYDYNKAVYLMNQYEIIENGFLLLKESDELKSPLAVLFYKRYKDMDEVRNFIAQHNEQLQCVVGNATNQIPFGQAQKPRLDDYADGIDTLTWLNSL</sequence>
<keyword evidence="1" id="KW-0521">NADP</keyword>
<proteinExistence type="predicted"/>
<evidence type="ECO:0000256" key="1">
    <source>
        <dbReference type="ARBA" id="ARBA00022857"/>
    </source>
</evidence>
<dbReference type="RefSeq" id="WP_119059792.1">
    <property type="nucleotide sequence ID" value="NZ_UNSC01000008.1"/>
</dbReference>